<dbReference type="AlphaFoldDB" id="A0A176Y9E3"/>
<accession>A0A176Y9E3</accession>
<dbReference type="Proteomes" id="UP000076959">
    <property type="component" value="Unassembled WGS sequence"/>
</dbReference>
<evidence type="ECO:0008006" key="4">
    <source>
        <dbReference type="Google" id="ProtNLM"/>
    </source>
</evidence>
<evidence type="ECO:0000313" key="2">
    <source>
        <dbReference type="EMBL" id="OAE97448.1"/>
    </source>
</evidence>
<dbReference type="STRING" id="1505087.AYJ54_35785"/>
<proteinExistence type="predicted"/>
<sequence length="123" mass="14031">MSSTYELIARAIIERQQVLCFYQGHPRAICPAILGHTNGQEYTLAFQFAGGSSKGLPPEGEWKCFKLAEMSNVELRIGEWHEGSSHRERQQCVKVVDLDVNPFSPYEPRRRVQSKSRSVRPKP</sequence>
<dbReference type="RefSeq" id="WP_063708912.1">
    <property type="nucleotide sequence ID" value="NZ_LUUB01000125.1"/>
</dbReference>
<dbReference type="OrthoDB" id="7041725at2"/>
<keyword evidence="3" id="KW-1185">Reference proteome</keyword>
<feature type="region of interest" description="Disordered" evidence="1">
    <location>
        <begin position="101"/>
        <end position="123"/>
    </location>
</feature>
<organism evidence="2 3">
    <name type="scientific">Bradyrhizobium centrolobii</name>
    <dbReference type="NCBI Taxonomy" id="1505087"/>
    <lineage>
        <taxon>Bacteria</taxon>
        <taxon>Pseudomonadati</taxon>
        <taxon>Pseudomonadota</taxon>
        <taxon>Alphaproteobacteria</taxon>
        <taxon>Hyphomicrobiales</taxon>
        <taxon>Nitrobacteraceae</taxon>
        <taxon>Bradyrhizobium</taxon>
    </lineage>
</organism>
<gene>
    <name evidence="2" type="ORF">AYJ54_35785</name>
</gene>
<name>A0A176Y9E3_9BRAD</name>
<evidence type="ECO:0000256" key="1">
    <source>
        <dbReference type="SAM" id="MobiDB-lite"/>
    </source>
</evidence>
<feature type="compositionally biased region" description="Basic residues" evidence="1">
    <location>
        <begin position="111"/>
        <end position="123"/>
    </location>
</feature>
<protein>
    <recommendedName>
        <fullName evidence="4">WYL domain-containing protein</fullName>
    </recommendedName>
</protein>
<comment type="caution">
    <text evidence="2">The sequence shown here is derived from an EMBL/GenBank/DDBJ whole genome shotgun (WGS) entry which is preliminary data.</text>
</comment>
<evidence type="ECO:0000313" key="3">
    <source>
        <dbReference type="Proteomes" id="UP000076959"/>
    </source>
</evidence>
<reference evidence="2 3" key="1">
    <citation type="submission" date="2016-03" db="EMBL/GenBank/DDBJ databases">
        <title>Draft Genome Sequence of the Strain BR 10245 (Bradyrhizobium sp.) isolated from nodules of Centrolobium paraense.</title>
        <authorList>
            <person name="Simoes-Araujo J.L.Sr."/>
            <person name="Barauna A.C."/>
            <person name="Silva K."/>
            <person name="Zilli J.E."/>
        </authorList>
    </citation>
    <scope>NUCLEOTIDE SEQUENCE [LARGE SCALE GENOMIC DNA]</scope>
    <source>
        <strain evidence="2 3">BR 10245</strain>
    </source>
</reference>
<dbReference type="EMBL" id="LUUB01000125">
    <property type="protein sequence ID" value="OAE97448.1"/>
    <property type="molecule type" value="Genomic_DNA"/>
</dbReference>